<evidence type="ECO:0000256" key="11">
    <source>
        <dbReference type="SAM" id="Phobius"/>
    </source>
</evidence>
<name>A0A176VGA4_MARPO</name>
<dbReference type="InterPro" id="IPR044744">
    <property type="entry name" value="ZNRF4/RNF13/RNF167_PA"/>
</dbReference>
<reference evidence="14" key="1">
    <citation type="submission" date="2016-03" db="EMBL/GenBank/DDBJ databases">
        <title>Mechanisms controlling the formation of the plant cell surface in tip-growing cells are functionally conserved among land plants.</title>
        <authorList>
            <person name="Honkanen S."/>
            <person name="Jones V.A."/>
            <person name="Morieri G."/>
            <person name="Champion C."/>
            <person name="Hetherington A.J."/>
            <person name="Kelly S."/>
            <person name="Saint-Marcoux D."/>
            <person name="Proust H."/>
            <person name="Prescott H."/>
            <person name="Dolan L."/>
        </authorList>
    </citation>
    <scope>NUCLEOTIDE SEQUENCE [LARGE SCALE GENOMIC DNA]</scope>
    <source>
        <tissue evidence="14">Whole gametophyte</tissue>
    </source>
</reference>
<dbReference type="InterPro" id="IPR046450">
    <property type="entry name" value="PA_dom_sf"/>
</dbReference>
<gene>
    <name evidence="14" type="ORF">AXG93_1040s1470</name>
</gene>
<keyword evidence="4 12" id="KW-0732">Signal</keyword>
<comment type="subcellular location">
    <subcellularLocation>
        <location evidence="1">Membrane</location>
    </subcellularLocation>
</comment>
<proteinExistence type="predicted"/>
<evidence type="ECO:0000256" key="8">
    <source>
        <dbReference type="ARBA" id="ARBA00023136"/>
    </source>
</evidence>
<evidence type="ECO:0000256" key="6">
    <source>
        <dbReference type="ARBA" id="ARBA00022833"/>
    </source>
</evidence>
<evidence type="ECO:0000259" key="13">
    <source>
        <dbReference type="Pfam" id="PF02225"/>
    </source>
</evidence>
<feature type="region of interest" description="Disordered" evidence="10">
    <location>
        <begin position="245"/>
        <end position="271"/>
    </location>
</feature>
<evidence type="ECO:0000256" key="9">
    <source>
        <dbReference type="ARBA" id="ARBA00023180"/>
    </source>
</evidence>
<dbReference type="Gene3D" id="3.50.30.30">
    <property type="match status" value="1"/>
</dbReference>
<feature type="signal peptide" evidence="12">
    <location>
        <begin position="1"/>
        <end position="23"/>
    </location>
</feature>
<dbReference type="InterPro" id="IPR003137">
    <property type="entry name" value="PA_domain"/>
</dbReference>
<evidence type="ECO:0000256" key="1">
    <source>
        <dbReference type="ARBA" id="ARBA00004370"/>
    </source>
</evidence>
<keyword evidence="5" id="KW-0863">Zinc-finger</keyword>
<feature type="domain" description="PA" evidence="13">
    <location>
        <begin position="70"/>
        <end position="148"/>
    </location>
</feature>
<evidence type="ECO:0000256" key="12">
    <source>
        <dbReference type="SAM" id="SignalP"/>
    </source>
</evidence>
<sequence>MSFLLRLLLGCSIALLLVAEGRATVVLFGNDTTSFPSMDSATTFSELLSYFSSPRIPDGGIEGVLYTADPLEACSDLSVNVTGTTSFALVMRGNCTFEQKIRNCQNAGFTAVIIFNNKDTNELVSMAGDGSKIHIYGIFITKEAGESLLGVQGPCYLLPGYEKKTWAIKWLILSVSLIVIVIVAALVTALCCIRQHILAEAEADTLNNVLNQKLLDEEIMTREFRPDDMGPDVLSAEALGAQDVMTDVEGDEGGASDSDHASDMSIPSIPK</sequence>
<feature type="transmembrane region" description="Helical" evidence="11">
    <location>
        <begin position="170"/>
        <end position="193"/>
    </location>
</feature>
<dbReference type="SUPFAM" id="SSF52025">
    <property type="entry name" value="PA domain"/>
    <property type="match status" value="1"/>
</dbReference>
<evidence type="ECO:0000256" key="4">
    <source>
        <dbReference type="ARBA" id="ARBA00022729"/>
    </source>
</evidence>
<dbReference type="GO" id="GO:0016020">
    <property type="term" value="C:membrane"/>
    <property type="evidence" value="ECO:0007669"/>
    <property type="project" value="UniProtKB-SubCell"/>
</dbReference>
<evidence type="ECO:0000313" key="15">
    <source>
        <dbReference type="Proteomes" id="UP000077202"/>
    </source>
</evidence>
<evidence type="ECO:0000256" key="2">
    <source>
        <dbReference type="ARBA" id="ARBA00022692"/>
    </source>
</evidence>
<dbReference type="GO" id="GO:0008270">
    <property type="term" value="F:zinc ion binding"/>
    <property type="evidence" value="ECO:0007669"/>
    <property type="project" value="UniProtKB-KW"/>
</dbReference>
<dbReference type="Proteomes" id="UP000077202">
    <property type="component" value="Unassembled WGS sequence"/>
</dbReference>
<dbReference type="PANTHER" id="PTHR22702">
    <property type="entry name" value="PROTEASE-ASSOCIATED DOMAIN-CONTAINING PROTEIN"/>
    <property type="match status" value="1"/>
</dbReference>
<evidence type="ECO:0000313" key="14">
    <source>
        <dbReference type="EMBL" id="OAE19483.1"/>
    </source>
</evidence>
<dbReference type="Pfam" id="PF02225">
    <property type="entry name" value="PA"/>
    <property type="match status" value="1"/>
</dbReference>
<evidence type="ECO:0000256" key="7">
    <source>
        <dbReference type="ARBA" id="ARBA00022989"/>
    </source>
</evidence>
<dbReference type="PANTHER" id="PTHR22702:SF1">
    <property type="entry name" value="PROTEASE-ASSOCIATED DOMAIN-CONTAINING PROTEIN 1"/>
    <property type="match status" value="1"/>
</dbReference>
<keyword evidence="3" id="KW-0479">Metal-binding</keyword>
<organism evidence="14 15">
    <name type="scientific">Marchantia polymorpha subsp. ruderalis</name>
    <dbReference type="NCBI Taxonomy" id="1480154"/>
    <lineage>
        <taxon>Eukaryota</taxon>
        <taxon>Viridiplantae</taxon>
        <taxon>Streptophyta</taxon>
        <taxon>Embryophyta</taxon>
        <taxon>Marchantiophyta</taxon>
        <taxon>Marchantiopsida</taxon>
        <taxon>Marchantiidae</taxon>
        <taxon>Marchantiales</taxon>
        <taxon>Marchantiaceae</taxon>
        <taxon>Marchantia</taxon>
    </lineage>
</organism>
<keyword evidence="15" id="KW-1185">Reference proteome</keyword>
<evidence type="ECO:0000256" key="3">
    <source>
        <dbReference type="ARBA" id="ARBA00022723"/>
    </source>
</evidence>
<keyword evidence="6" id="KW-0862">Zinc</keyword>
<dbReference type="EMBL" id="LVLJ01003850">
    <property type="protein sequence ID" value="OAE19483.1"/>
    <property type="molecule type" value="Genomic_DNA"/>
</dbReference>
<dbReference type="CDD" id="cd02123">
    <property type="entry name" value="PA_C_RZF_like"/>
    <property type="match status" value="1"/>
</dbReference>
<evidence type="ECO:0000256" key="10">
    <source>
        <dbReference type="SAM" id="MobiDB-lite"/>
    </source>
</evidence>
<evidence type="ECO:0000256" key="5">
    <source>
        <dbReference type="ARBA" id="ARBA00022771"/>
    </source>
</evidence>
<keyword evidence="9" id="KW-0325">Glycoprotein</keyword>
<protein>
    <recommendedName>
        <fullName evidence="13">PA domain-containing protein</fullName>
    </recommendedName>
</protein>
<comment type="caution">
    <text evidence="14">The sequence shown here is derived from an EMBL/GenBank/DDBJ whole genome shotgun (WGS) entry which is preliminary data.</text>
</comment>
<keyword evidence="7 11" id="KW-1133">Transmembrane helix</keyword>
<keyword evidence="2 11" id="KW-0812">Transmembrane</keyword>
<accession>A0A176VGA4</accession>
<dbReference type="GO" id="GO:0005737">
    <property type="term" value="C:cytoplasm"/>
    <property type="evidence" value="ECO:0007669"/>
    <property type="project" value="UniProtKB-ARBA"/>
</dbReference>
<dbReference type="AlphaFoldDB" id="A0A176VGA4"/>
<keyword evidence="8 11" id="KW-0472">Membrane</keyword>
<feature type="chain" id="PRO_5008051769" description="PA domain-containing protein" evidence="12">
    <location>
        <begin position="24"/>
        <end position="271"/>
    </location>
</feature>